<dbReference type="RefSeq" id="XP_009164270.1">
    <property type="nucleotide sequence ID" value="XM_009166006.1"/>
</dbReference>
<dbReference type="AlphaFoldDB" id="A0A075A895"/>
<dbReference type="CTD" id="20316068"/>
<protein>
    <submittedName>
        <fullName evidence="2">Uncharacterized protein</fullName>
    </submittedName>
</protein>
<feature type="compositionally biased region" description="Acidic residues" evidence="1">
    <location>
        <begin position="362"/>
        <end position="372"/>
    </location>
</feature>
<feature type="compositionally biased region" description="Basic and acidic residues" evidence="1">
    <location>
        <begin position="331"/>
        <end position="359"/>
    </location>
</feature>
<proteinExistence type="predicted"/>
<feature type="region of interest" description="Disordered" evidence="1">
    <location>
        <begin position="301"/>
        <end position="407"/>
    </location>
</feature>
<keyword evidence="3" id="KW-1185">Reference proteome</keyword>
<evidence type="ECO:0000313" key="3">
    <source>
        <dbReference type="Proteomes" id="UP000054324"/>
    </source>
</evidence>
<organism evidence="2 3">
    <name type="scientific">Opisthorchis viverrini</name>
    <name type="common">Southeast Asian liver fluke</name>
    <dbReference type="NCBI Taxonomy" id="6198"/>
    <lineage>
        <taxon>Eukaryota</taxon>
        <taxon>Metazoa</taxon>
        <taxon>Spiralia</taxon>
        <taxon>Lophotrochozoa</taxon>
        <taxon>Platyhelminthes</taxon>
        <taxon>Trematoda</taxon>
        <taxon>Digenea</taxon>
        <taxon>Opisthorchiida</taxon>
        <taxon>Opisthorchiata</taxon>
        <taxon>Opisthorchiidae</taxon>
        <taxon>Opisthorchis</taxon>
    </lineage>
</organism>
<dbReference type="EMBL" id="KL596639">
    <property type="protein sequence ID" value="KER31945.1"/>
    <property type="molecule type" value="Genomic_DNA"/>
</dbReference>
<dbReference type="OrthoDB" id="10613940at2759"/>
<dbReference type="Proteomes" id="UP000054324">
    <property type="component" value="Unassembled WGS sequence"/>
</dbReference>
<name>A0A075A895_OPIVI</name>
<accession>A0A075A895</accession>
<dbReference type="GeneID" id="20316068"/>
<dbReference type="KEGG" id="ovi:T265_01880"/>
<reference evidence="2 3" key="1">
    <citation type="submission" date="2013-11" db="EMBL/GenBank/DDBJ databases">
        <title>Opisthorchis viverrini - life in the bile duct.</title>
        <authorList>
            <person name="Young N.D."/>
            <person name="Nagarajan N."/>
            <person name="Lin S.J."/>
            <person name="Korhonen P.K."/>
            <person name="Jex A.R."/>
            <person name="Hall R.S."/>
            <person name="Safavi-Hemami H."/>
            <person name="Kaewkong W."/>
            <person name="Bertrand D."/>
            <person name="Gao S."/>
            <person name="Seet Q."/>
            <person name="Wongkham S."/>
            <person name="Teh B.T."/>
            <person name="Wongkham C."/>
            <person name="Intapan P.M."/>
            <person name="Maleewong W."/>
            <person name="Yang X."/>
            <person name="Hu M."/>
            <person name="Wang Z."/>
            <person name="Hofmann A."/>
            <person name="Sternberg P.W."/>
            <person name="Tan P."/>
            <person name="Wang J."/>
            <person name="Gasser R.B."/>
        </authorList>
    </citation>
    <scope>NUCLEOTIDE SEQUENCE [LARGE SCALE GENOMIC DNA]</scope>
</reference>
<sequence>MGITVSRTEAGLVQHAEETKTNEETVVQSQVSTSSRFGLFVRRRVLPDIKKAHTEVEDDQAKMEILVSDLHGARLDELIAKLIALRTLQKEEVETLQEEEMQPPGKQFAELGVQTDFIEPNRKARESEKVTRIGNGEYSEAEHLQNARLRAHKAPIQIMHDQTDERWGMKRTREVCEQTSFIKPRKQKSQVLQKEAVPVELSEPEEKLNKQKELTVITVKEQPQTEQPLNEIMDFQKTDSVQHKCVTKTTMIFQPLVYGTAKQDAIGRKTQEEEVKLHEEMSFLFREQTLPLQNIKVAWETSADQQQEKPQYIQKTRESVKEYTTYEAEEEQRHTPREKQPQKSEADHELKTQSEEKSQESASEEQISESDESVFRSESLDVGMPAEFSGTDALTTSVGETERCEEQ</sequence>
<evidence type="ECO:0000313" key="2">
    <source>
        <dbReference type="EMBL" id="KER31945.1"/>
    </source>
</evidence>
<gene>
    <name evidence="2" type="ORF">T265_01880</name>
</gene>
<dbReference type="STRING" id="6198.A0A075A895"/>
<evidence type="ECO:0000256" key="1">
    <source>
        <dbReference type="SAM" id="MobiDB-lite"/>
    </source>
</evidence>